<gene>
    <name evidence="1" type="ORF">HMPREF9021_02542</name>
</gene>
<sequence>MTRYFHNYVLIYPTVLPAHENALIVQKRFLPS</sequence>
<reference evidence="1 2" key="2">
    <citation type="submission" date="2011-10" db="EMBL/GenBank/DDBJ databases">
        <title>The Genome Sequence of Simonsiella muelleri ATCC 29453.</title>
        <authorList>
            <consortium name="The Broad Institute Genome Sequencing Platform"/>
            <consortium name="The Broad Institute Genome Sequencing Center for Infectious Disease"/>
            <person name="Earl A."/>
            <person name="Ward D."/>
            <person name="Feldgarden M."/>
            <person name="Gevers D."/>
            <person name="Izard J."/>
            <person name="Baranova O.V."/>
            <person name="Blanton J.M."/>
            <person name="Tanner A.C."/>
            <person name="Dewhirst F."/>
            <person name="Young S.K."/>
            <person name="Zeng Q."/>
            <person name="Gargeya S."/>
            <person name="Fitzgerald M."/>
            <person name="Haas B."/>
            <person name="Abouelleil A."/>
            <person name="Alvarado L."/>
            <person name="Arachchi H.M."/>
            <person name="Berlin A."/>
            <person name="Brown A."/>
            <person name="Chapman S.B."/>
            <person name="Chen Z."/>
            <person name="Dunbar C."/>
            <person name="Freedman E."/>
            <person name="Gearin G."/>
            <person name="Goldberg J."/>
            <person name="Griggs A."/>
            <person name="Gujja S."/>
            <person name="Heiman D."/>
            <person name="Howarth C."/>
            <person name="Larson L."/>
            <person name="Lui A."/>
            <person name="MacDonald P.J.P."/>
            <person name="Montmayeur A."/>
            <person name="Murphy C."/>
            <person name="Neiman D."/>
            <person name="Pearson M."/>
            <person name="Priest M."/>
            <person name="Roberts A."/>
            <person name="Saif S."/>
            <person name="Shea T."/>
            <person name="Shenoy N."/>
            <person name="Sisk P."/>
            <person name="Stolte C."/>
            <person name="Sykes S."/>
            <person name="Wortman J."/>
            <person name="Nusbaum C."/>
            <person name="Birren B."/>
        </authorList>
    </citation>
    <scope>NUCLEOTIDE SEQUENCE [LARGE SCALE GENOMIC DNA]</scope>
    <source>
        <strain evidence="1 2">ATCC 29453</strain>
    </source>
</reference>
<dbReference type="HOGENOM" id="CLU_221151_0_0_4"/>
<organism evidence="1 2">
    <name type="scientific">Simonsiella muelleri ATCC 29453</name>
    <dbReference type="NCBI Taxonomy" id="641147"/>
    <lineage>
        <taxon>Bacteria</taxon>
        <taxon>Pseudomonadati</taxon>
        <taxon>Pseudomonadota</taxon>
        <taxon>Betaproteobacteria</taxon>
        <taxon>Neisseriales</taxon>
        <taxon>Neisseriaceae</taxon>
        <taxon>Simonsiella</taxon>
    </lineage>
</organism>
<name>U6Q1K8_9NEIS</name>
<reference evidence="1 2" key="1">
    <citation type="submission" date="2010-03" db="EMBL/GenBank/DDBJ databases">
        <authorList>
            <consortium name="The Broad Institute Genome Sequencing Platform"/>
            <person name="Ward D."/>
            <person name="Earl A."/>
            <person name="Feldgarden M."/>
            <person name="Gevers D."/>
            <person name="Young S."/>
            <person name="Zeng Q."/>
            <person name="Koehrsen M."/>
            <person name="Alvarado L."/>
            <person name="Berlin A.M."/>
            <person name="Borenstein D."/>
            <person name="Chapman S.B."/>
            <person name="Chen Z."/>
            <person name="Engels R."/>
            <person name="Freedman E."/>
            <person name="Gellesch M."/>
            <person name="Goldberg J."/>
            <person name="Griggs A."/>
            <person name="Gujja S."/>
            <person name="Heilman E.R."/>
            <person name="Heiman D.I."/>
            <person name="Hepburn T.A."/>
            <person name="Howarth C."/>
            <person name="Jen D."/>
            <person name="Larson L."/>
            <person name="Mehta T."/>
            <person name="Park D."/>
            <person name="Pearson M."/>
            <person name="Richards J."/>
            <person name="Roberts A."/>
            <person name="Saif S."/>
            <person name="Shea T.D."/>
            <person name="Shenoy N."/>
            <person name="Sisk P."/>
            <person name="Stolte C."/>
            <person name="Sykes S.N."/>
            <person name="Walk T."/>
            <person name="White J."/>
            <person name="Yandava C."/>
            <person name="Izard J."/>
            <person name="Baranova O.V."/>
            <person name="Blanton J.M."/>
            <person name="Tanner A.C."/>
            <person name="Dewhirst F."/>
            <person name="Haas B."/>
            <person name="Nusbaum C."/>
            <person name="Birren B."/>
        </authorList>
    </citation>
    <scope>NUCLEOTIDE SEQUENCE [LARGE SCALE GENOMIC DNA]</scope>
    <source>
        <strain evidence="1 2">ATCC 29453</strain>
    </source>
</reference>
<evidence type="ECO:0000313" key="1">
    <source>
        <dbReference type="EMBL" id="EJZ50223.1"/>
    </source>
</evidence>
<feature type="non-terminal residue" evidence="1">
    <location>
        <position position="32"/>
    </location>
</feature>
<proteinExistence type="predicted"/>
<keyword evidence="2" id="KW-1185">Reference proteome</keyword>
<accession>U6Q1K8</accession>
<protein>
    <submittedName>
        <fullName evidence="1">Uncharacterized protein</fullName>
    </submittedName>
</protein>
<evidence type="ECO:0000313" key="2">
    <source>
        <dbReference type="Proteomes" id="UP000017813"/>
    </source>
</evidence>
<comment type="caution">
    <text evidence="1">The sequence shown here is derived from an EMBL/GenBank/DDBJ whole genome shotgun (WGS) entry which is preliminary data.</text>
</comment>
<dbReference type="Proteomes" id="UP000017813">
    <property type="component" value="Unassembled WGS sequence"/>
</dbReference>
<dbReference type="EMBL" id="ADCY02000031">
    <property type="protein sequence ID" value="EJZ50223.1"/>
    <property type="molecule type" value="Genomic_DNA"/>
</dbReference>
<dbReference type="AlphaFoldDB" id="U6Q1K8"/>